<protein>
    <submittedName>
        <fullName evidence="2">Uncharacterized protein</fullName>
    </submittedName>
</protein>
<dbReference type="AlphaFoldDB" id="A0AA39UT98"/>
<evidence type="ECO:0000313" key="3">
    <source>
        <dbReference type="Proteomes" id="UP001175228"/>
    </source>
</evidence>
<sequence length="179" mass="19451">MGGVRLEPEMNGTLVLRGPAMIPLQLEEIVTHTRFDVYDAGDPRVGYEYGEILRERVWSRTAHALDLEAISSSQIRDGGGRKSGRRWEEAAILLCQGVSASPCLEFGLPGIVIEGLAQAAVHHDTLQNFLPYSALASILAVDARVEEPTGLKMPHIIPDGKTGTHAFDVLARVLKDDAL</sequence>
<keyword evidence="3" id="KW-1185">Reference proteome</keyword>
<dbReference type="Pfam" id="PF14027">
    <property type="entry name" value="Questin_oxidase"/>
    <property type="match status" value="1"/>
</dbReference>
<dbReference type="InterPro" id="IPR025337">
    <property type="entry name" value="Questin_oxidase-like"/>
</dbReference>
<name>A0AA39UT98_9AGAR</name>
<gene>
    <name evidence="2" type="ORF">EDD18DRAFT_1100719</name>
</gene>
<evidence type="ECO:0000313" key="2">
    <source>
        <dbReference type="EMBL" id="KAK0502243.1"/>
    </source>
</evidence>
<dbReference type="EMBL" id="JAUEPU010000005">
    <property type="protein sequence ID" value="KAK0502243.1"/>
    <property type="molecule type" value="Genomic_DNA"/>
</dbReference>
<proteinExistence type="predicted"/>
<keyword evidence="1" id="KW-0560">Oxidoreductase</keyword>
<dbReference type="Proteomes" id="UP001175228">
    <property type="component" value="Unassembled WGS sequence"/>
</dbReference>
<organism evidence="2 3">
    <name type="scientific">Armillaria luteobubalina</name>
    <dbReference type="NCBI Taxonomy" id="153913"/>
    <lineage>
        <taxon>Eukaryota</taxon>
        <taxon>Fungi</taxon>
        <taxon>Dikarya</taxon>
        <taxon>Basidiomycota</taxon>
        <taxon>Agaricomycotina</taxon>
        <taxon>Agaricomycetes</taxon>
        <taxon>Agaricomycetidae</taxon>
        <taxon>Agaricales</taxon>
        <taxon>Marasmiineae</taxon>
        <taxon>Physalacriaceae</taxon>
        <taxon>Armillaria</taxon>
    </lineage>
</organism>
<evidence type="ECO:0000256" key="1">
    <source>
        <dbReference type="ARBA" id="ARBA00023002"/>
    </source>
</evidence>
<accession>A0AA39UT98</accession>
<dbReference type="GO" id="GO:0016491">
    <property type="term" value="F:oxidoreductase activity"/>
    <property type="evidence" value="ECO:0007669"/>
    <property type="project" value="UniProtKB-KW"/>
</dbReference>
<reference evidence="2" key="1">
    <citation type="submission" date="2023-06" db="EMBL/GenBank/DDBJ databases">
        <authorList>
            <consortium name="Lawrence Berkeley National Laboratory"/>
            <person name="Ahrendt S."/>
            <person name="Sahu N."/>
            <person name="Indic B."/>
            <person name="Wong-Bajracharya J."/>
            <person name="Merenyi Z."/>
            <person name="Ke H.-M."/>
            <person name="Monk M."/>
            <person name="Kocsube S."/>
            <person name="Drula E."/>
            <person name="Lipzen A."/>
            <person name="Balint B."/>
            <person name="Henrissat B."/>
            <person name="Andreopoulos B."/>
            <person name="Martin F.M."/>
            <person name="Harder C.B."/>
            <person name="Rigling D."/>
            <person name="Ford K.L."/>
            <person name="Foster G.D."/>
            <person name="Pangilinan J."/>
            <person name="Papanicolaou A."/>
            <person name="Barry K."/>
            <person name="LaButti K."/>
            <person name="Viragh M."/>
            <person name="Koriabine M."/>
            <person name="Yan M."/>
            <person name="Riley R."/>
            <person name="Champramary S."/>
            <person name="Plett K.L."/>
            <person name="Tsai I.J."/>
            <person name="Slot J."/>
            <person name="Sipos G."/>
            <person name="Plett J."/>
            <person name="Nagy L.G."/>
            <person name="Grigoriev I.V."/>
        </authorList>
    </citation>
    <scope>NUCLEOTIDE SEQUENCE</scope>
    <source>
        <strain evidence="2">HWK02</strain>
    </source>
</reference>
<comment type="caution">
    <text evidence="2">The sequence shown here is derived from an EMBL/GenBank/DDBJ whole genome shotgun (WGS) entry which is preliminary data.</text>
</comment>